<dbReference type="EMBL" id="KN880521">
    <property type="protein sequence ID" value="KIY67654.1"/>
    <property type="molecule type" value="Genomic_DNA"/>
</dbReference>
<sequence>MAVPENATGFLELLEDGESSCTMLVRGDRVLDIFGPPMPYEDPDWDCQEYSDAYTAWGKSLRGLVETLINSIDFERVSRVWHSIVEKNKAKLY</sequence>
<accession>A0A0D7BBU8</accession>
<keyword evidence="2" id="KW-1185">Reference proteome</keyword>
<name>A0A0D7BBU8_9AGAR</name>
<protein>
    <submittedName>
        <fullName evidence="1">Uncharacterized protein</fullName>
    </submittedName>
</protein>
<evidence type="ECO:0000313" key="1">
    <source>
        <dbReference type="EMBL" id="KIY67654.1"/>
    </source>
</evidence>
<reference evidence="1 2" key="1">
    <citation type="journal article" date="2015" name="Fungal Genet. Biol.">
        <title>Evolution of novel wood decay mechanisms in Agaricales revealed by the genome sequences of Fistulina hepatica and Cylindrobasidium torrendii.</title>
        <authorList>
            <person name="Floudas D."/>
            <person name="Held B.W."/>
            <person name="Riley R."/>
            <person name="Nagy L.G."/>
            <person name="Koehler G."/>
            <person name="Ransdell A.S."/>
            <person name="Younus H."/>
            <person name="Chow J."/>
            <person name="Chiniquy J."/>
            <person name="Lipzen A."/>
            <person name="Tritt A."/>
            <person name="Sun H."/>
            <person name="Haridas S."/>
            <person name="LaButti K."/>
            <person name="Ohm R.A."/>
            <person name="Kues U."/>
            <person name="Blanchette R.A."/>
            <person name="Grigoriev I.V."/>
            <person name="Minto R.E."/>
            <person name="Hibbett D.S."/>
        </authorList>
    </citation>
    <scope>NUCLEOTIDE SEQUENCE [LARGE SCALE GENOMIC DNA]</scope>
    <source>
        <strain evidence="1 2">FP15055 ss-10</strain>
    </source>
</reference>
<gene>
    <name evidence="1" type="ORF">CYLTODRAFT_422368</name>
</gene>
<dbReference type="AlphaFoldDB" id="A0A0D7BBU8"/>
<dbReference type="Proteomes" id="UP000054007">
    <property type="component" value="Unassembled WGS sequence"/>
</dbReference>
<organism evidence="1 2">
    <name type="scientific">Cylindrobasidium torrendii FP15055 ss-10</name>
    <dbReference type="NCBI Taxonomy" id="1314674"/>
    <lineage>
        <taxon>Eukaryota</taxon>
        <taxon>Fungi</taxon>
        <taxon>Dikarya</taxon>
        <taxon>Basidiomycota</taxon>
        <taxon>Agaricomycotina</taxon>
        <taxon>Agaricomycetes</taxon>
        <taxon>Agaricomycetidae</taxon>
        <taxon>Agaricales</taxon>
        <taxon>Marasmiineae</taxon>
        <taxon>Physalacriaceae</taxon>
        <taxon>Cylindrobasidium</taxon>
    </lineage>
</organism>
<proteinExistence type="predicted"/>
<evidence type="ECO:0000313" key="2">
    <source>
        <dbReference type="Proteomes" id="UP000054007"/>
    </source>
</evidence>